<gene>
    <name evidence="2" type="ORF">FK531_05225</name>
</gene>
<accession>A0A541BQ02</accession>
<keyword evidence="1" id="KW-0472">Membrane</keyword>
<evidence type="ECO:0000256" key="1">
    <source>
        <dbReference type="SAM" id="Phobius"/>
    </source>
</evidence>
<comment type="caution">
    <text evidence="2">The sequence shown here is derived from an EMBL/GenBank/DDBJ whole genome shotgun (WGS) entry which is preliminary data.</text>
</comment>
<evidence type="ECO:0000313" key="3">
    <source>
        <dbReference type="Proteomes" id="UP000316256"/>
    </source>
</evidence>
<dbReference type="Proteomes" id="UP000316256">
    <property type="component" value="Unassembled WGS sequence"/>
</dbReference>
<proteinExistence type="predicted"/>
<dbReference type="OrthoDB" id="123261at2"/>
<reference evidence="2 3" key="1">
    <citation type="submission" date="2019-06" db="EMBL/GenBank/DDBJ databases">
        <title>Rhodococcus spaelei sp. nov., isolated from a cave.</title>
        <authorList>
            <person name="Lee S.D."/>
        </authorList>
    </citation>
    <scope>NUCLEOTIDE SEQUENCE [LARGE SCALE GENOMIC DNA]</scope>
    <source>
        <strain evidence="2 3">C9-5</strain>
    </source>
</reference>
<keyword evidence="1" id="KW-0812">Transmembrane</keyword>
<protein>
    <submittedName>
        <fullName evidence="2">DUF3311 domain-containing protein</fullName>
    </submittedName>
</protein>
<dbReference type="Pfam" id="PF11755">
    <property type="entry name" value="DUF3311"/>
    <property type="match status" value="1"/>
</dbReference>
<dbReference type="AlphaFoldDB" id="A0A541BQ02"/>
<evidence type="ECO:0000313" key="2">
    <source>
        <dbReference type="EMBL" id="TQF74345.1"/>
    </source>
</evidence>
<sequence length="74" mass="8464">MAGVLLLIPLVAILWVPFYARDTPRLGGFPFFFWYQFAWVFLCAAATFAAYKLVLKARPHRPMSRPDETDGGDR</sequence>
<keyword evidence="1" id="KW-1133">Transmembrane helix</keyword>
<keyword evidence="3" id="KW-1185">Reference proteome</keyword>
<feature type="transmembrane region" description="Helical" evidence="1">
    <location>
        <begin position="36"/>
        <end position="55"/>
    </location>
</feature>
<name>A0A541BQ02_9NOCA</name>
<dbReference type="InterPro" id="IPR021741">
    <property type="entry name" value="DUF3311"/>
</dbReference>
<organism evidence="2 3">
    <name type="scientific">Rhodococcus spelaei</name>
    <dbReference type="NCBI Taxonomy" id="2546320"/>
    <lineage>
        <taxon>Bacteria</taxon>
        <taxon>Bacillati</taxon>
        <taxon>Actinomycetota</taxon>
        <taxon>Actinomycetes</taxon>
        <taxon>Mycobacteriales</taxon>
        <taxon>Nocardiaceae</taxon>
        <taxon>Rhodococcus</taxon>
    </lineage>
</organism>
<dbReference type="EMBL" id="VIGH01000002">
    <property type="protein sequence ID" value="TQF74345.1"/>
    <property type="molecule type" value="Genomic_DNA"/>
</dbReference>